<evidence type="ECO:0000256" key="4">
    <source>
        <dbReference type="ARBA" id="ARBA00022449"/>
    </source>
</evidence>
<dbReference type="EMBL" id="JBHSRD010000003">
    <property type="protein sequence ID" value="MFC6006669.1"/>
    <property type="molecule type" value="Genomic_DNA"/>
</dbReference>
<keyword evidence="11 12" id="KW-0739">Sodium transport</keyword>
<evidence type="ECO:0000313" key="14">
    <source>
        <dbReference type="EMBL" id="MFC6006669.1"/>
    </source>
</evidence>
<evidence type="ECO:0000256" key="3">
    <source>
        <dbReference type="ARBA" id="ARBA00022448"/>
    </source>
</evidence>
<keyword evidence="4 12" id="KW-0050">Antiport</keyword>
<feature type="transmembrane region" description="Helical" evidence="12">
    <location>
        <begin position="24"/>
        <end position="45"/>
    </location>
</feature>
<feature type="domain" description="Thioredoxin" evidence="13">
    <location>
        <begin position="424"/>
        <end position="611"/>
    </location>
</feature>
<evidence type="ECO:0000256" key="11">
    <source>
        <dbReference type="ARBA" id="ARBA00023201"/>
    </source>
</evidence>
<protein>
    <recommendedName>
        <fullName evidence="12">Na(+)/H(+) antiporter NhaA</fullName>
    </recommendedName>
    <alternativeName>
        <fullName evidence="12">Sodium/proton antiporter NhaA</fullName>
    </alternativeName>
</protein>
<dbReference type="SUPFAM" id="SSF52833">
    <property type="entry name" value="Thioredoxin-like"/>
    <property type="match status" value="1"/>
</dbReference>
<dbReference type="RefSeq" id="WP_345718147.1">
    <property type="nucleotide sequence ID" value="NZ_BAABFP010000008.1"/>
</dbReference>
<dbReference type="InterPro" id="IPR013766">
    <property type="entry name" value="Thioredoxin_domain"/>
</dbReference>
<feature type="transmembrane region" description="Helical" evidence="12">
    <location>
        <begin position="130"/>
        <end position="149"/>
    </location>
</feature>
<dbReference type="Gene3D" id="1.20.1530.10">
    <property type="entry name" value="Na+/H+ antiporter like domain"/>
    <property type="match status" value="1"/>
</dbReference>
<comment type="similarity">
    <text evidence="12">Belongs to the NhaA Na(+)/H(+) (TC 2.A.33) antiporter family.</text>
</comment>
<keyword evidence="15" id="KW-1185">Reference proteome</keyword>
<feature type="transmembrane region" description="Helical" evidence="12">
    <location>
        <begin position="296"/>
        <end position="315"/>
    </location>
</feature>
<name>A0ABW1JCV9_9ACTN</name>
<keyword evidence="9 12" id="KW-0406">Ion transport</keyword>
<feature type="transmembrane region" description="Helical" evidence="12">
    <location>
        <begin position="327"/>
        <end position="350"/>
    </location>
</feature>
<evidence type="ECO:0000256" key="9">
    <source>
        <dbReference type="ARBA" id="ARBA00023065"/>
    </source>
</evidence>
<dbReference type="InterPro" id="IPR023171">
    <property type="entry name" value="Na/H_antiporter_dom_sf"/>
</dbReference>
<dbReference type="PANTHER" id="PTHR30341:SF0">
    <property type="entry name" value="NA(+)_H(+) ANTIPORTER NHAA"/>
    <property type="match status" value="1"/>
</dbReference>
<proteinExistence type="inferred from homology"/>
<dbReference type="Proteomes" id="UP001596189">
    <property type="component" value="Unassembled WGS sequence"/>
</dbReference>
<keyword evidence="7 12" id="KW-1133">Transmembrane helix</keyword>
<feature type="transmembrane region" description="Helical" evidence="12">
    <location>
        <begin position="362"/>
        <end position="389"/>
    </location>
</feature>
<keyword evidence="5 12" id="KW-1003">Cell membrane</keyword>
<feature type="transmembrane region" description="Helical" evidence="12">
    <location>
        <begin position="69"/>
        <end position="90"/>
    </location>
</feature>
<keyword evidence="8 12" id="KW-0915">Sodium</keyword>
<organism evidence="14 15">
    <name type="scientific">Angustibacter luteus</name>
    <dbReference type="NCBI Taxonomy" id="658456"/>
    <lineage>
        <taxon>Bacteria</taxon>
        <taxon>Bacillati</taxon>
        <taxon>Actinomycetota</taxon>
        <taxon>Actinomycetes</taxon>
        <taxon>Kineosporiales</taxon>
        <taxon>Kineosporiaceae</taxon>
    </lineage>
</organism>
<evidence type="ECO:0000256" key="10">
    <source>
        <dbReference type="ARBA" id="ARBA00023136"/>
    </source>
</evidence>
<evidence type="ECO:0000256" key="6">
    <source>
        <dbReference type="ARBA" id="ARBA00022692"/>
    </source>
</evidence>
<comment type="caution">
    <text evidence="14">The sequence shown here is derived from an EMBL/GenBank/DDBJ whole genome shotgun (WGS) entry which is preliminary data.</text>
</comment>
<dbReference type="HAMAP" id="MF_01844">
    <property type="entry name" value="NhaA"/>
    <property type="match status" value="1"/>
</dbReference>
<feature type="transmembrane region" description="Helical" evidence="12">
    <location>
        <begin position="161"/>
        <end position="181"/>
    </location>
</feature>
<keyword evidence="6 12" id="KW-0812">Transmembrane</keyword>
<comment type="function">
    <text evidence="12">Na(+)/H(+) antiporter that extrudes sodium in exchange for external protons.</text>
</comment>
<dbReference type="Gene3D" id="3.40.30.10">
    <property type="entry name" value="Glutaredoxin"/>
    <property type="match status" value="1"/>
</dbReference>
<sequence length="621" mass="66337">MSTPWLTVRNTPVREFIRTETGSAALLVAAIAAALGWVAMMPAAYESFWSTRIAFSIGDAEIAQDLRGWVNTGLMTFFFLVIGLEARRALDIGELRARSRTVLPVLAGLAGMAAAAGVFLVVTAGTDATHGWGVAISTDTAFALGMLALLRAQPAGRLRTFLLTVLVVDDVAALLVIAFFYSEDVSLWPLLVAVALFGVIAAGVLTRRRHGVTYTLLSIAVWAFLFESGVDPLVLGLALGLLLYAHPVEPDALEVASERFRSFREQPTSELAREAQLGLRFAVSPNERLQNLFHPWTSYVVVPVFALANAGIVLSGDALDDALHSRISWGIVLGFVVGKPLGILVTAGLVRAMTRGRLQPSVGWGAVAGGAASTGATFTVSLLIAALAFDGDQLEEAKIGVLAATVLATVVSWLVFRVVAALPTQLRNRAMYGAVPALTDLTEPVDPDRDHIRGPVDAPVTLVEYGDLECPFCGQAEEAVRELLTGCTDVRYVWRHLPLRDVHPRAQQAAVATEAAARQGQFWPMRDLLLTRQDALAPRQLIAYAGELGLDVEQFVADLKHGKGSARIDADVEGAAASGVRGTPTFFVNGRRHHGAFDLPALLGSVDEARRTLGLTRGSTT</sequence>
<keyword evidence="10 12" id="KW-0472">Membrane</keyword>
<comment type="similarity">
    <text evidence="2">In the N-terminal section; belongs to the NhaA Na(+)/H(+) (TC 2.A.33) antiporter family.</text>
</comment>
<comment type="catalytic activity">
    <reaction evidence="12">
        <text>Na(+)(in) + 2 H(+)(out) = Na(+)(out) + 2 H(+)(in)</text>
        <dbReference type="Rhea" id="RHEA:29251"/>
        <dbReference type="ChEBI" id="CHEBI:15378"/>
        <dbReference type="ChEBI" id="CHEBI:29101"/>
    </reaction>
</comment>
<dbReference type="InterPro" id="IPR036249">
    <property type="entry name" value="Thioredoxin-like_sf"/>
</dbReference>
<dbReference type="PROSITE" id="PS51352">
    <property type="entry name" value="THIOREDOXIN_2"/>
    <property type="match status" value="1"/>
</dbReference>
<dbReference type="Pfam" id="PF06965">
    <property type="entry name" value="Na_H_antiport_1"/>
    <property type="match status" value="1"/>
</dbReference>
<dbReference type="InterPro" id="IPR004670">
    <property type="entry name" value="NhaA"/>
</dbReference>
<reference evidence="15" key="1">
    <citation type="journal article" date="2019" name="Int. J. Syst. Evol. Microbiol.">
        <title>The Global Catalogue of Microorganisms (GCM) 10K type strain sequencing project: providing services to taxonomists for standard genome sequencing and annotation.</title>
        <authorList>
            <consortium name="The Broad Institute Genomics Platform"/>
            <consortium name="The Broad Institute Genome Sequencing Center for Infectious Disease"/>
            <person name="Wu L."/>
            <person name="Ma J."/>
        </authorList>
    </citation>
    <scope>NUCLEOTIDE SEQUENCE [LARGE SCALE GENOMIC DNA]</scope>
    <source>
        <strain evidence="15">KACC 14249</strain>
    </source>
</reference>
<evidence type="ECO:0000256" key="8">
    <source>
        <dbReference type="ARBA" id="ARBA00023053"/>
    </source>
</evidence>
<evidence type="ECO:0000259" key="13">
    <source>
        <dbReference type="PROSITE" id="PS51352"/>
    </source>
</evidence>
<evidence type="ECO:0000256" key="1">
    <source>
        <dbReference type="ARBA" id="ARBA00004429"/>
    </source>
</evidence>
<gene>
    <name evidence="12" type="primary">nhaA</name>
    <name evidence="14" type="ORF">ACFQDO_05945</name>
</gene>
<evidence type="ECO:0000256" key="5">
    <source>
        <dbReference type="ARBA" id="ARBA00022475"/>
    </source>
</evidence>
<accession>A0ABW1JCV9</accession>
<dbReference type="Pfam" id="PF13462">
    <property type="entry name" value="Thioredoxin_4"/>
    <property type="match status" value="1"/>
</dbReference>
<dbReference type="PANTHER" id="PTHR30341">
    <property type="entry name" value="SODIUM ION/PROTON ANTIPORTER NHAA-RELATED"/>
    <property type="match status" value="1"/>
</dbReference>
<feature type="transmembrane region" description="Helical" evidence="12">
    <location>
        <begin position="401"/>
        <end position="422"/>
    </location>
</feature>
<evidence type="ECO:0000313" key="15">
    <source>
        <dbReference type="Proteomes" id="UP001596189"/>
    </source>
</evidence>
<dbReference type="InterPro" id="IPR012336">
    <property type="entry name" value="Thioredoxin-like_fold"/>
</dbReference>
<evidence type="ECO:0000256" key="2">
    <source>
        <dbReference type="ARBA" id="ARBA00007006"/>
    </source>
</evidence>
<evidence type="ECO:0000256" key="12">
    <source>
        <dbReference type="HAMAP-Rule" id="MF_01844"/>
    </source>
</evidence>
<comment type="subcellular location">
    <subcellularLocation>
        <location evidence="1">Cell inner membrane</location>
        <topology evidence="1">Multi-pass membrane protein</topology>
    </subcellularLocation>
    <subcellularLocation>
        <location evidence="12">Cell membrane</location>
        <topology evidence="12">Multi-pass membrane protein</topology>
    </subcellularLocation>
</comment>
<evidence type="ECO:0000256" key="7">
    <source>
        <dbReference type="ARBA" id="ARBA00022989"/>
    </source>
</evidence>
<keyword evidence="3 12" id="KW-0813">Transport</keyword>
<feature type="transmembrane region" description="Helical" evidence="12">
    <location>
        <begin position="187"/>
        <end position="205"/>
    </location>
</feature>
<feature type="transmembrane region" description="Helical" evidence="12">
    <location>
        <begin position="102"/>
        <end position="124"/>
    </location>
</feature>